<evidence type="ECO:0000256" key="2">
    <source>
        <dbReference type="ARBA" id="ARBA00023002"/>
    </source>
</evidence>
<dbReference type="PANTHER" id="PTHR44196:SF1">
    <property type="entry name" value="DEHYDROGENASE_REDUCTASE SDR FAMILY MEMBER 7B"/>
    <property type="match status" value="1"/>
</dbReference>
<feature type="domain" description="Ketoreductase" evidence="4">
    <location>
        <begin position="8"/>
        <end position="188"/>
    </location>
</feature>
<sequence>MGSNLSGKVVLITGGGNGVGAETALQVVKRGARVILTDIDRNALDETVDQLGVGHALGIVADVTDLPAMEAAVAQGVERFGGLDVVVANAGIASYGSVLHVEPEAFHRLIDVNVNGVFHTVRAALPSIIDRRGYVLVVSSMAAFVTAPSLAAYCTSKSGVESFAGALRQEVAHLGVDVGSAHMSWIDTPMVRDAQSDLPAFREMLAHLPGPLSHVTTIDKCGVAFAKGIEQRRRRVYCPEWVGVLRFAKPFLDTGLAALLTGKQMAETIVAVDQQVARLGRSVSSRFDDSR</sequence>
<reference evidence="5 6" key="1">
    <citation type="submission" date="2018-03" db="EMBL/GenBank/DDBJ databases">
        <title>Characteristics and genome of n-alkane degrading marine bacteria Gordonia iterans isolated from crude oil contaminated in Tae-an, South Korea.</title>
        <authorList>
            <person name="Lee S.-S."/>
            <person name="Kim H."/>
        </authorList>
    </citation>
    <scope>NUCLEOTIDE SEQUENCE [LARGE SCALE GENOMIC DNA]</scope>
    <source>
        <strain evidence="5 6">Co17</strain>
    </source>
</reference>
<organism evidence="5 6">
    <name type="scientific">Gordonia iterans</name>
    <dbReference type="NCBI Taxonomy" id="1004901"/>
    <lineage>
        <taxon>Bacteria</taxon>
        <taxon>Bacillati</taxon>
        <taxon>Actinomycetota</taxon>
        <taxon>Actinomycetes</taxon>
        <taxon>Mycobacteriales</taxon>
        <taxon>Gordoniaceae</taxon>
        <taxon>Gordonia</taxon>
    </lineage>
</organism>
<dbReference type="Proteomes" id="UP000239814">
    <property type="component" value="Chromosome"/>
</dbReference>
<dbReference type="KEGG" id="git:C6V83_17630"/>
<evidence type="ECO:0000313" key="5">
    <source>
        <dbReference type="EMBL" id="AVM01809.1"/>
    </source>
</evidence>
<keyword evidence="6" id="KW-1185">Reference proteome</keyword>
<dbReference type="RefSeq" id="WP_105943512.1">
    <property type="nucleotide sequence ID" value="NZ_CP027433.1"/>
</dbReference>
<dbReference type="PANTHER" id="PTHR44196">
    <property type="entry name" value="DEHYDROGENASE/REDUCTASE SDR FAMILY MEMBER 7B"/>
    <property type="match status" value="1"/>
</dbReference>
<accession>A0A2S0KJE1</accession>
<dbReference type="PRINTS" id="PR00081">
    <property type="entry name" value="GDHRDH"/>
</dbReference>
<dbReference type="OrthoDB" id="3743899at2"/>
<dbReference type="GO" id="GO:0016020">
    <property type="term" value="C:membrane"/>
    <property type="evidence" value="ECO:0007669"/>
    <property type="project" value="TreeGrafter"/>
</dbReference>
<dbReference type="SUPFAM" id="SSF51735">
    <property type="entry name" value="NAD(P)-binding Rossmann-fold domains"/>
    <property type="match status" value="1"/>
</dbReference>
<gene>
    <name evidence="5" type="ORF">C6V83_17630</name>
</gene>
<dbReference type="EMBL" id="CP027433">
    <property type="protein sequence ID" value="AVM01809.1"/>
    <property type="molecule type" value="Genomic_DNA"/>
</dbReference>
<dbReference type="InterPro" id="IPR057326">
    <property type="entry name" value="KR_dom"/>
</dbReference>
<dbReference type="Pfam" id="PF00106">
    <property type="entry name" value="adh_short"/>
    <property type="match status" value="1"/>
</dbReference>
<dbReference type="InterPro" id="IPR036291">
    <property type="entry name" value="NAD(P)-bd_dom_sf"/>
</dbReference>
<evidence type="ECO:0000256" key="3">
    <source>
        <dbReference type="RuleBase" id="RU000363"/>
    </source>
</evidence>
<proteinExistence type="inferred from homology"/>
<dbReference type="FunFam" id="3.40.50.720:FF:000084">
    <property type="entry name" value="Short-chain dehydrogenase reductase"/>
    <property type="match status" value="1"/>
</dbReference>
<keyword evidence="2" id="KW-0560">Oxidoreductase</keyword>
<evidence type="ECO:0000256" key="1">
    <source>
        <dbReference type="ARBA" id="ARBA00006484"/>
    </source>
</evidence>
<dbReference type="InterPro" id="IPR020904">
    <property type="entry name" value="Sc_DH/Rdtase_CS"/>
</dbReference>
<evidence type="ECO:0000259" key="4">
    <source>
        <dbReference type="SMART" id="SM00822"/>
    </source>
</evidence>
<dbReference type="SMART" id="SM00822">
    <property type="entry name" value="PKS_KR"/>
    <property type="match status" value="1"/>
</dbReference>
<dbReference type="PRINTS" id="PR00080">
    <property type="entry name" value="SDRFAMILY"/>
</dbReference>
<protein>
    <submittedName>
        <fullName evidence="5">Short-chain dehydrogenase</fullName>
    </submittedName>
</protein>
<name>A0A2S0KJE1_9ACTN</name>
<comment type="similarity">
    <text evidence="1 3">Belongs to the short-chain dehydrogenases/reductases (SDR) family.</text>
</comment>
<dbReference type="CDD" id="cd05233">
    <property type="entry name" value="SDR_c"/>
    <property type="match status" value="1"/>
</dbReference>
<dbReference type="GO" id="GO:0016491">
    <property type="term" value="F:oxidoreductase activity"/>
    <property type="evidence" value="ECO:0007669"/>
    <property type="project" value="UniProtKB-KW"/>
</dbReference>
<dbReference type="AlphaFoldDB" id="A0A2S0KJE1"/>
<evidence type="ECO:0000313" key="6">
    <source>
        <dbReference type="Proteomes" id="UP000239814"/>
    </source>
</evidence>
<dbReference type="Gene3D" id="3.40.50.720">
    <property type="entry name" value="NAD(P)-binding Rossmann-like Domain"/>
    <property type="match status" value="1"/>
</dbReference>
<dbReference type="PROSITE" id="PS00061">
    <property type="entry name" value="ADH_SHORT"/>
    <property type="match status" value="1"/>
</dbReference>
<dbReference type="NCBIfam" id="NF004526">
    <property type="entry name" value="PRK05872.1"/>
    <property type="match status" value="1"/>
</dbReference>
<dbReference type="InterPro" id="IPR002347">
    <property type="entry name" value="SDR_fam"/>
</dbReference>